<dbReference type="Pfam" id="PF18942">
    <property type="entry name" value="DUF5689"/>
    <property type="match status" value="1"/>
</dbReference>
<protein>
    <recommendedName>
        <fullName evidence="2">DUF5689 domain-containing protein</fullName>
    </recommendedName>
</protein>
<dbReference type="AlphaFoldDB" id="A0A2X2R9U9"/>
<evidence type="ECO:0000259" key="2">
    <source>
        <dbReference type="Pfam" id="PF18942"/>
    </source>
</evidence>
<dbReference type="EMBL" id="UARG01000017">
    <property type="protein sequence ID" value="SQA77858.1"/>
    <property type="molecule type" value="Genomic_DNA"/>
</dbReference>
<dbReference type="PROSITE" id="PS51257">
    <property type="entry name" value="PROKAR_LIPOPROTEIN"/>
    <property type="match status" value="1"/>
</dbReference>
<dbReference type="RefSeq" id="WP_128091220.1">
    <property type="nucleotide sequence ID" value="NZ_UARG01000017.1"/>
</dbReference>
<name>A0A2X2R9U9_CAPOC</name>
<feature type="domain" description="DUF5689" evidence="2">
    <location>
        <begin position="45"/>
        <end position="276"/>
    </location>
</feature>
<proteinExistence type="predicted"/>
<accession>A0A2X2R9U9</accession>
<evidence type="ECO:0000256" key="1">
    <source>
        <dbReference type="SAM" id="SignalP"/>
    </source>
</evidence>
<evidence type="ECO:0000313" key="3">
    <source>
        <dbReference type="EMBL" id="SQA77858.1"/>
    </source>
</evidence>
<dbReference type="Proteomes" id="UP000249891">
    <property type="component" value="Unassembled WGS sequence"/>
</dbReference>
<feature type="chain" id="PRO_5016154937" description="DUF5689 domain-containing protein" evidence="1">
    <location>
        <begin position="19"/>
        <end position="613"/>
    </location>
</feature>
<evidence type="ECO:0000313" key="4">
    <source>
        <dbReference type="Proteomes" id="UP000249891"/>
    </source>
</evidence>
<dbReference type="InterPro" id="IPR043744">
    <property type="entry name" value="DUF5689"/>
</dbReference>
<reference evidence="3 4" key="1">
    <citation type="submission" date="2018-06" db="EMBL/GenBank/DDBJ databases">
        <authorList>
            <consortium name="Pathogen Informatics"/>
            <person name="Doyle S."/>
        </authorList>
    </citation>
    <scope>NUCLEOTIDE SEQUENCE [LARGE SCALE GENOMIC DNA]</scope>
    <source>
        <strain evidence="3 4">NCTC11546</strain>
    </source>
</reference>
<organism evidence="3 4">
    <name type="scientific">Capnocytophaga ochracea</name>
    <dbReference type="NCBI Taxonomy" id="1018"/>
    <lineage>
        <taxon>Bacteria</taxon>
        <taxon>Pseudomonadati</taxon>
        <taxon>Bacteroidota</taxon>
        <taxon>Flavobacteriia</taxon>
        <taxon>Flavobacteriales</taxon>
        <taxon>Flavobacteriaceae</taxon>
        <taxon>Capnocytophaga</taxon>
    </lineage>
</organism>
<sequence length="613" mass="66292">MKLNLLKPVAIALLTAFAITSCVKDDDYDIPDPNGKKPLPDYSGQVVSFANVLTKVTASVATYTADEAIEGYVISSDEGGNFYRKIYIQNADKNQGLSVAIDKKGLYTEFPVGAKVQLRLKGLATQLNNSAIEVGHGTYTAKSGREGVGTMAEVIYKKHLFDTGERKTVAELAKVSNSIQEVSTDAHVDQLITLKGVHFPTDAVGKTLFVIPDANAKDKNGTNYKLTDANGKTIIFRTSSYAKFKDEKVPAGEVEVTGVLTKFNKDYQFMISNYADLVVKGGTSTSTQTGTQTSTTVETLEASNAAVADYVVGKTVKLHGTTVVKSGRTYIIFKDGTEIQVFSAKGVTISDAAKEKLATEGYEINVTGVFTDYALKNGTVVKEILYSKESDIEFIKAPAAITYVDVDATTATLASDYQVGKHVNLKNATLKVEGGKSYVVFSDGNKIQLYSPNLKSFSKDAQTKLGTDGQKLTSIKGKFEDYSVNGNTVHQLVYAVEGDIVFGDTPVVQLPELNAATATVADFNKYKDKKVKLEGTITVKGSSSFIVFTTDNTEIQLYATNTVFKVLSKETKAKLKTAGTKLIVTGTLGEHTNKNNVTTKQIKYEKEADLDFQ</sequence>
<feature type="signal peptide" evidence="1">
    <location>
        <begin position="1"/>
        <end position="18"/>
    </location>
</feature>
<keyword evidence="1" id="KW-0732">Signal</keyword>
<gene>
    <name evidence="3" type="ORF">NCTC11546_01083</name>
</gene>